<evidence type="ECO:0000313" key="6">
    <source>
        <dbReference type="Proteomes" id="UP000297396"/>
    </source>
</evidence>
<evidence type="ECO:0000256" key="2">
    <source>
        <dbReference type="ARBA" id="ARBA00023125"/>
    </source>
</evidence>
<feature type="domain" description="HTH deoR-type" evidence="4">
    <location>
        <begin position="1"/>
        <end position="56"/>
    </location>
</feature>
<dbReference type="InterPro" id="IPR036388">
    <property type="entry name" value="WH-like_DNA-bd_sf"/>
</dbReference>
<reference evidence="5 6" key="1">
    <citation type="submission" date="2019-03" db="EMBL/GenBank/DDBJ databases">
        <title>Diversity of the mouse oral microbiome.</title>
        <authorList>
            <person name="Joseph S."/>
            <person name="Aduse-Opoku J."/>
            <person name="Curtis M."/>
            <person name="Wade W."/>
            <person name="Hashim A."/>
        </authorList>
    </citation>
    <scope>NUCLEOTIDE SEQUENCE [LARGE SCALE GENOMIC DNA]</scope>
    <source>
        <strain evidence="5 6">WT12</strain>
    </source>
</reference>
<dbReference type="EMBL" id="SPPA01000018">
    <property type="protein sequence ID" value="TFV09214.1"/>
    <property type="molecule type" value="Genomic_DNA"/>
</dbReference>
<dbReference type="GO" id="GO:0003700">
    <property type="term" value="F:DNA-binding transcription factor activity"/>
    <property type="evidence" value="ECO:0007669"/>
    <property type="project" value="InterPro"/>
</dbReference>
<evidence type="ECO:0000313" key="5">
    <source>
        <dbReference type="EMBL" id="TFV09214.1"/>
    </source>
</evidence>
<dbReference type="PROSITE" id="PS00894">
    <property type="entry name" value="HTH_DEOR_1"/>
    <property type="match status" value="1"/>
</dbReference>
<dbReference type="OrthoDB" id="6846621at2"/>
<name>A0A4Y9JTU8_9PAST</name>
<dbReference type="SUPFAM" id="SSF100950">
    <property type="entry name" value="NagB/RpiA/CoA transferase-like"/>
    <property type="match status" value="1"/>
</dbReference>
<dbReference type="SUPFAM" id="SSF46785">
    <property type="entry name" value="Winged helix' DNA-binding domain"/>
    <property type="match status" value="1"/>
</dbReference>
<evidence type="ECO:0000256" key="1">
    <source>
        <dbReference type="ARBA" id="ARBA00023015"/>
    </source>
</evidence>
<dbReference type="PANTHER" id="PTHR30363:SF44">
    <property type="entry name" value="AGA OPERON TRANSCRIPTIONAL REPRESSOR-RELATED"/>
    <property type="match status" value="1"/>
</dbReference>
<dbReference type="PANTHER" id="PTHR30363">
    <property type="entry name" value="HTH-TYPE TRANSCRIPTIONAL REGULATOR SRLR-RELATED"/>
    <property type="match status" value="1"/>
</dbReference>
<dbReference type="InterPro" id="IPR001034">
    <property type="entry name" value="DeoR_HTH"/>
</dbReference>
<dbReference type="PROSITE" id="PS51000">
    <property type="entry name" value="HTH_DEOR_2"/>
    <property type="match status" value="1"/>
</dbReference>
<dbReference type="SMART" id="SM01134">
    <property type="entry name" value="DeoRC"/>
    <property type="match status" value="1"/>
</dbReference>
<evidence type="ECO:0000256" key="3">
    <source>
        <dbReference type="ARBA" id="ARBA00023163"/>
    </source>
</evidence>
<protein>
    <submittedName>
        <fullName evidence="5">DeoR/GlpR transcriptional regulator</fullName>
    </submittedName>
</protein>
<evidence type="ECO:0000259" key="4">
    <source>
        <dbReference type="PROSITE" id="PS51000"/>
    </source>
</evidence>
<dbReference type="AlphaFoldDB" id="A0A4Y9JTU8"/>
<dbReference type="SMART" id="SM00420">
    <property type="entry name" value="HTH_DEOR"/>
    <property type="match status" value="1"/>
</dbReference>
<proteinExistence type="predicted"/>
<dbReference type="Gene3D" id="1.10.10.10">
    <property type="entry name" value="Winged helix-like DNA-binding domain superfamily/Winged helix DNA-binding domain"/>
    <property type="match status" value="1"/>
</dbReference>
<dbReference type="Pfam" id="PF00455">
    <property type="entry name" value="DeoRC"/>
    <property type="match status" value="1"/>
</dbReference>
<dbReference type="InterPro" id="IPR037171">
    <property type="entry name" value="NagB/RpiA_transferase-like"/>
</dbReference>
<dbReference type="InterPro" id="IPR018356">
    <property type="entry name" value="Tscrpt_reg_HTH_DeoR_CS"/>
</dbReference>
<dbReference type="InterPro" id="IPR050313">
    <property type="entry name" value="Carb_Metab_HTH_regulators"/>
</dbReference>
<gene>
    <name evidence="5" type="ORF">E4T80_08425</name>
</gene>
<comment type="caution">
    <text evidence="5">The sequence shown here is derived from an EMBL/GenBank/DDBJ whole genome shotgun (WGS) entry which is preliminary data.</text>
</comment>
<dbReference type="InterPro" id="IPR014036">
    <property type="entry name" value="DeoR-like_C"/>
</dbReference>
<organism evidence="5 6">
    <name type="scientific">Muribacter muris</name>
    <dbReference type="NCBI Taxonomy" id="67855"/>
    <lineage>
        <taxon>Bacteria</taxon>
        <taxon>Pseudomonadati</taxon>
        <taxon>Pseudomonadota</taxon>
        <taxon>Gammaproteobacteria</taxon>
        <taxon>Pasteurellales</taxon>
        <taxon>Pasteurellaceae</taxon>
        <taxon>Muribacter</taxon>
    </lineage>
</organism>
<dbReference type="InterPro" id="IPR036390">
    <property type="entry name" value="WH_DNA-bd_sf"/>
</dbReference>
<dbReference type="RefSeq" id="WP_135057309.1">
    <property type="nucleotide sequence ID" value="NZ_JADGLC010000018.1"/>
</dbReference>
<keyword evidence="2" id="KW-0238">DNA-binding</keyword>
<dbReference type="GO" id="GO:0003677">
    <property type="term" value="F:DNA binding"/>
    <property type="evidence" value="ECO:0007669"/>
    <property type="project" value="UniProtKB-KW"/>
</dbReference>
<dbReference type="Gene3D" id="3.40.50.1360">
    <property type="match status" value="1"/>
</dbReference>
<sequence length="248" mass="28250">MRKRHQFILNYVETYEIASVQELAEQVGASVETIRRDLNLMAENNLLHRIHGGAVSHKYRDIGRSFQTRQRLNNEAKKQIATKALSYIQEGMTIGLDASSSSWYFAQMLPDIRCTVITSSMHNIRTLSNKTAINIIATGGTYSPKYDAFYGSSSGYLLSRFQIDVAIFSCTGLCNGTIWESNEMNAVMKRKMLAVSEKKFLLLDHSKYERKDLITLCDLAQITHLFSDNLPPQSIRQYCDERHIPLIV</sequence>
<keyword evidence="1" id="KW-0805">Transcription regulation</keyword>
<dbReference type="Proteomes" id="UP000297396">
    <property type="component" value="Unassembled WGS sequence"/>
</dbReference>
<dbReference type="Pfam" id="PF08220">
    <property type="entry name" value="HTH_DeoR"/>
    <property type="match status" value="1"/>
</dbReference>
<accession>A0A4Y9JTU8</accession>
<dbReference type="PRINTS" id="PR00037">
    <property type="entry name" value="HTHLACR"/>
</dbReference>
<keyword evidence="3" id="KW-0804">Transcription</keyword>